<dbReference type="Ensembl" id="ENSOART00020074522.1">
    <property type="protein sequence ID" value="ENSOARP00020061497.1"/>
    <property type="gene ID" value="ENSOARG00020006182.2"/>
</dbReference>
<reference evidence="1" key="1">
    <citation type="submission" date="2020-11" db="EMBL/GenBank/DDBJ databases">
        <authorList>
            <person name="Davenport K.M."/>
            <person name="Bickhart D.M."/>
            <person name="Smith T.P.L."/>
            <person name="Murdoch B.M."/>
            <person name="Rosen B.D."/>
        </authorList>
    </citation>
    <scope>NUCLEOTIDE SEQUENCE [LARGE SCALE GENOMIC DNA]</scope>
    <source>
        <strain evidence="1">OAR_USU_Benz2616</strain>
    </source>
</reference>
<proteinExistence type="predicted"/>
<reference evidence="1" key="3">
    <citation type="submission" date="2025-09" db="UniProtKB">
        <authorList>
            <consortium name="Ensembl"/>
        </authorList>
    </citation>
    <scope>IDENTIFICATION</scope>
</reference>
<evidence type="ECO:0000313" key="1">
    <source>
        <dbReference type="Ensembl" id="ENSOARP00020061497.1"/>
    </source>
</evidence>
<organism evidence="1">
    <name type="scientific">Ovis aries</name>
    <name type="common">Sheep</name>
    <dbReference type="NCBI Taxonomy" id="9940"/>
    <lineage>
        <taxon>Eukaryota</taxon>
        <taxon>Metazoa</taxon>
        <taxon>Chordata</taxon>
        <taxon>Craniata</taxon>
        <taxon>Vertebrata</taxon>
        <taxon>Euteleostomi</taxon>
        <taxon>Mammalia</taxon>
        <taxon>Eutheria</taxon>
        <taxon>Laurasiatheria</taxon>
        <taxon>Artiodactyla</taxon>
        <taxon>Ruminantia</taxon>
        <taxon>Pecora</taxon>
        <taxon>Bovidae</taxon>
        <taxon>Caprinae</taxon>
        <taxon>Ovis</taxon>
    </lineage>
</organism>
<sequence length="893" mass="98701">MGGSASSQLDESKCAYIRGKTEAAIKNFSPYYSRQYSVAFCNHVRSEVEQQRDLTSQFLKTKPPLEPGTVLYEGELSQFAEDIKKWKERYVVVKNDFAVESYENREAYQKGAPPKSRILPAGGKVLTSEDEYNLLSDRHFPDPIAANEKENTQPFVVLPKEFPVYLWQPFLRHGYFCFQDAAGQKKLSAVLSDCIRHLNHDYMKQTTFEAQAFLEAVQFFRQEKGHYGSWEMVTGDEVQILSNLVMEELMPTLQTDILPRMKGKKNDRKRAWFGLLEEAYHLVQHRVSEGLSALKEECRALTKGLEGTIRSDMDQIVNSKNFLIGKIKAMVAQPAERSCAESVQPFLGSILEELMGPVSSGFSELRSLFEKEVDELSQSFQTTKDSAQLKEHLEQLMNLPLDSVKMEPCYNKVNLLQEHLQDLKSRFRFPHIDLVVQRTQNYMQELMENAVFTFEQLLSPHLQGEASKTTVAIEKVKLRVLKELQKYEQYIFADHTNMIHVENVYEEILHQILLDESLKVIKEAAILKKHNLFEDNMALPSESVSSLTDLKTAGSNQASPARRASAVLPGVSESEILSNEVFQEAGEMKQPEVPSPLAREEGLSLPVSSPPPDGDTQVIDSSIDGPVVNLVATEVTAGALGTHLSQLELEETPEGRGTTQEDTEPSSAAGSLKELRNLLMVTAEVPEESAVLEVEKDTHEEAHVPQDTEKEEEATQIDTEASQASASGQDNCEESEVSEGEARGPAPKAEASGVELGEFPDAQPACGGLSEGAQGPDPTEEPGEPAESKLTEGASGLGALEGGGPVCSVEAEAVPLEACVFRSDPISPRESQVSVEEEAVGGSCSAAQPATSEDAQERKADPVHECQWVVENVANIDTLDTQREDPPEPPSEE</sequence>
<gene>
    <name evidence="1" type="primary">NIBAN1</name>
</gene>
<accession>A0AC11EQ94</accession>
<reference evidence="1" key="2">
    <citation type="submission" date="2025-08" db="UniProtKB">
        <authorList>
            <consortium name="Ensembl"/>
        </authorList>
    </citation>
    <scope>IDENTIFICATION</scope>
</reference>
<protein>
    <submittedName>
        <fullName evidence="1">Niban apoptosis regulator 1</fullName>
    </submittedName>
</protein>
<name>A0AC11EQ94_SHEEP</name>